<dbReference type="Proteomes" id="UP000589818">
    <property type="component" value="Unassembled WGS sequence"/>
</dbReference>
<keyword evidence="2" id="KW-1185">Reference proteome</keyword>
<dbReference type="EMBL" id="JACHVR010000001">
    <property type="protein sequence ID" value="MBB2886322.1"/>
    <property type="molecule type" value="Genomic_DNA"/>
</dbReference>
<evidence type="ECO:0000313" key="1">
    <source>
        <dbReference type="EMBL" id="MBB2886322.1"/>
    </source>
</evidence>
<organism evidence="1 2">
    <name type="scientific">Pseudomonas umsongensis</name>
    <dbReference type="NCBI Taxonomy" id="198618"/>
    <lineage>
        <taxon>Bacteria</taxon>
        <taxon>Pseudomonadati</taxon>
        <taxon>Pseudomonadota</taxon>
        <taxon>Gammaproteobacteria</taxon>
        <taxon>Pseudomonadales</taxon>
        <taxon>Pseudomonadaceae</taxon>
        <taxon>Pseudomonas</taxon>
    </lineage>
</organism>
<comment type="caution">
    <text evidence="1">The sequence shown here is derived from an EMBL/GenBank/DDBJ whole genome shotgun (WGS) entry which is preliminary data.</text>
</comment>
<name>A0ACC5MCC7_9PSED</name>
<keyword evidence="1" id="KW-0560">Oxidoreductase</keyword>
<sequence>MNNRYPSSEVMPMTTPFPQTPEFSGALYAPSRIEAEVFDLEIEGTLPASIRGAFYQVAPDPQYPPMLGSDIFFNGDGMVSAFYFADGKVSMRRRYVITDRLMAQRREGRSLNGIYRNVYTNDPLAAKNNTTANTSVVAHNGVLLALKEDAMPWAMDLETLETLGEWHFDGQIESATFTAHPKLDPVTGNLLAFSYEAKGDGTPDLAYFELSPDGKLLHQIWFQAPYAAMVHDFAVTEHYVVFPLIPLTTDLERMKKGGQHFQWQPDLPQLFAVVPRNGRAEDVRWFKGPKDGFQGHTLNAFDEGDKVYVDMPVTGGNIFYFFPQADGHVPPPETLAACLMRWTFDLTSTQEDIQPQPLTDYPCEFPRCDDRYIGRKYEHGFVLAFDPERPYNPANGPIPFQFFNLLAHVNLKTGTTDAWFPGDSGCFQEPIFIPRSPDAQEADGYVVSVLNHIADGRSELVVLDSRDMENGPIARIKVPFRMRMSLHGCWVPSKQ</sequence>
<evidence type="ECO:0000313" key="2">
    <source>
        <dbReference type="Proteomes" id="UP000589818"/>
    </source>
</evidence>
<gene>
    <name evidence="1" type="ORF">FHR69_002188</name>
</gene>
<keyword evidence="1" id="KW-0223">Dioxygenase</keyword>
<proteinExistence type="predicted"/>
<reference evidence="1" key="1">
    <citation type="submission" date="2020-08" db="EMBL/GenBank/DDBJ databases">
        <title>Plant associated metagenomes--Microbial community diversity and host control of community assembly across model and emerging plant ecological genomics systems.</title>
        <authorList>
            <person name="Dangl J."/>
        </authorList>
    </citation>
    <scope>NUCLEOTIDE SEQUENCE</scope>
    <source>
        <strain evidence="1">KD5</strain>
    </source>
</reference>
<accession>A0ACC5MCC7</accession>
<protein>
    <submittedName>
        <fullName evidence="1">Carotenoid cleavage dioxygenase</fullName>
    </submittedName>
</protein>